<protein>
    <submittedName>
        <fullName evidence="2">Uncharacterized protein</fullName>
    </submittedName>
</protein>
<reference evidence="2 3" key="1">
    <citation type="journal article" date="2009" name="Nature">
        <title>Evolution of pathogenicity and sexual reproduction in eight Candida genomes.</title>
        <authorList>
            <person name="Butler G."/>
            <person name="Rasmussen M.D."/>
            <person name="Lin M.F."/>
            <person name="Santos M.A."/>
            <person name="Sakthikumar S."/>
            <person name="Munro C.A."/>
            <person name="Rheinbay E."/>
            <person name="Grabherr M."/>
            <person name="Forche A."/>
            <person name="Reedy J.L."/>
            <person name="Agrafioti I."/>
            <person name="Arnaud M.B."/>
            <person name="Bates S."/>
            <person name="Brown A.J."/>
            <person name="Brunke S."/>
            <person name="Costanzo M.C."/>
            <person name="Fitzpatrick D.A."/>
            <person name="de Groot P.W."/>
            <person name="Harris D."/>
            <person name="Hoyer L.L."/>
            <person name="Hube B."/>
            <person name="Klis F.M."/>
            <person name="Kodira C."/>
            <person name="Lennard N."/>
            <person name="Logue M.E."/>
            <person name="Martin R."/>
            <person name="Neiman A.M."/>
            <person name="Nikolaou E."/>
            <person name="Quail M.A."/>
            <person name="Quinn J."/>
            <person name="Santos M.C."/>
            <person name="Schmitzberger F.F."/>
            <person name="Sherlock G."/>
            <person name="Shah P."/>
            <person name="Silverstein K.A."/>
            <person name="Skrzypek M.S."/>
            <person name="Soll D."/>
            <person name="Staggs R."/>
            <person name="Stansfield I."/>
            <person name="Stumpf M.P."/>
            <person name="Sudbery P.E."/>
            <person name="Srikantha T."/>
            <person name="Zeng Q."/>
            <person name="Berman J."/>
            <person name="Berriman M."/>
            <person name="Heitman J."/>
            <person name="Gow N.A."/>
            <person name="Lorenz M.C."/>
            <person name="Birren B.W."/>
            <person name="Kellis M."/>
            <person name="Cuomo C.A."/>
        </authorList>
    </citation>
    <scope>NUCLEOTIDE SEQUENCE [LARGE SCALE GENOMIC DNA]</scope>
    <source>
        <strain evidence="3">ATCC MYA-3404 / T1</strain>
    </source>
</reference>
<feature type="compositionally biased region" description="Polar residues" evidence="1">
    <location>
        <begin position="218"/>
        <end position="230"/>
    </location>
</feature>
<feature type="compositionally biased region" description="Polar residues" evidence="1">
    <location>
        <begin position="348"/>
        <end position="370"/>
    </location>
</feature>
<proteinExistence type="predicted"/>
<feature type="compositionally biased region" description="Basic and acidic residues" evidence="1">
    <location>
        <begin position="376"/>
        <end position="385"/>
    </location>
</feature>
<dbReference type="GeneID" id="8296567"/>
<keyword evidence="3" id="KW-1185">Reference proteome</keyword>
<dbReference type="EMBL" id="GG692400">
    <property type="protein sequence ID" value="EER31839.1"/>
    <property type="molecule type" value="Genomic_DNA"/>
</dbReference>
<dbReference type="KEGG" id="ctp:CTRG_04622"/>
<accession>C5MEX9</accession>
<name>C5MEX9_CANTT</name>
<feature type="region of interest" description="Disordered" evidence="1">
    <location>
        <begin position="347"/>
        <end position="404"/>
    </location>
</feature>
<evidence type="ECO:0000313" key="3">
    <source>
        <dbReference type="Proteomes" id="UP000002037"/>
    </source>
</evidence>
<dbReference type="Proteomes" id="UP000002037">
    <property type="component" value="Unassembled WGS sequence"/>
</dbReference>
<dbReference type="VEuPathDB" id="FungiDB:CTRG_04622"/>
<dbReference type="HOGENOM" id="CLU_681515_0_0_1"/>
<dbReference type="OrthoDB" id="4024635at2759"/>
<feature type="region of interest" description="Disordered" evidence="1">
    <location>
        <begin position="211"/>
        <end position="248"/>
    </location>
</feature>
<dbReference type="RefSeq" id="XP_002550324.1">
    <property type="nucleotide sequence ID" value="XM_002550278.1"/>
</dbReference>
<gene>
    <name evidence="2" type="ORF">CTRG_04622</name>
</gene>
<sequence length="404" mass="46199">MKNSNNKQRLSSLDLPPPIPAALDTLNLDYVADSYQPGQYELSDLPDKIPIINERTGSFRRFIKRKTPRDRRRIVSAPPGTILEKALPKPPATSRNSFYATPALPLPKASSTPSLPKPRTLRPKPRPFSMAPRSISLINENIPPILTTPGHNPRNSMVIGEDSDLKLQPQQSNSSSDYNSIISDYIMPMDYYSPKDQQDANLDSNSFVDSLFSEDKPANNNRQSISSSEEMGNPIIENPLNLPKTRDKQKVRFTDKPSSYKIKPDSLRYYLDLPQDYNESRFPSVPKNSHFDELESRYQNKVEEKHRSFSDFTHFKVHMIDNPSTTADKQEKRRSFSDFTNFKVRSVSVPTSQPSSNRSTTPTTKTNIKSFFNRFKSKDVSKEKSLPPLPCEKSQPRQKKYYFE</sequence>
<evidence type="ECO:0000256" key="1">
    <source>
        <dbReference type="SAM" id="MobiDB-lite"/>
    </source>
</evidence>
<organism evidence="2 3">
    <name type="scientific">Candida tropicalis (strain ATCC MYA-3404 / T1)</name>
    <name type="common">Yeast</name>
    <dbReference type="NCBI Taxonomy" id="294747"/>
    <lineage>
        <taxon>Eukaryota</taxon>
        <taxon>Fungi</taxon>
        <taxon>Dikarya</taxon>
        <taxon>Ascomycota</taxon>
        <taxon>Saccharomycotina</taxon>
        <taxon>Pichiomycetes</taxon>
        <taxon>Debaryomycetaceae</taxon>
        <taxon>Candida/Lodderomyces clade</taxon>
        <taxon>Candida</taxon>
    </lineage>
</organism>
<dbReference type="eggNOG" id="ENOG502RQD4">
    <property type="taxonomic scope" value="Eukaryota"/>
</dbReference>
<feature type="region of interest" description="Disordered" evidence="1">
    <location>
        <begin position="82"/>
        <end position="128"/>
    </location>
</feature>
<dbReference type="AlphaFoldDB" id="C5MEX9"/>
<evidence type="ECO:0000313" key="2">
    <source>
        <dbReference type="EMBL" id="EER31839.1"/>
    </source>
</evidence>